<evidence type="ECO:0000256" key="4">
    <source>
        <dbReference type="ARBA" id="ARBA00023002"/>
    </source>
</evidence>
<dbReference type="PRINTS" id="PR00409">
    <property type="entry name" value="PHDIOXRDTASE"/>
</dbReference>
<dbReference type="PROSITE" id="PS00197">
    <property type="entry name" value="2FE2S_FER_1"/>
    <property type="match status" value="1"/>
</dbReference>
<sequence length="323" mass="34671">MNVDTGVRLRVARRFDVAENIVAFELEAANGMPLPAFEAGAHLEIDCNGQARHYSLCSDPADPMRYMIAVQREADGRGGSRYLCESVGMNDLLDVRGPRNHFSLVPSKQAPLLIAGGIGITPMLAMAWTLHNAGQRFEMHDFATTAERQSFKTELASAPWTSSLTRHIGRCDDFVPLVGGFEGRHLYVCGPFAMIDAVLDAARAMGWPSEFLHVERFAAPAPSSDAGEALQPTLNTAFEVELASTGLRIAVAADQTVCAALADAGVVIPVSCEQGVCGACLTRVLDGIPEHRDWLLSAAEQSAGDVFTPCCSRSKTPLLVLDL</sequence>
<dbReference type="Pfam" id="PF00111">
    <property type="entry name" value="Fer2"/>
    <property type="match status" value="1"/>
</dbReference>
<dbReference type="OrthoDB" id="544091at2"/>
<dbReference type="InterPro" id="IPR050415">
    <property type="entry name" value="MRET"/>
</dbReference>
<evidence type="ECO:0000313" key="9">
    <source>
        <dbReference type="EMBL" id="KLU20716.1"/>
    </source>
</evidence>
<keyword evidence="6" id="KW-0411">Iron-sulfur</keyword>
<dbReference type="SUPFAM" id="SSF63380">
    <property type="entry name" value="Riboflavin synthase domain-like"/>
    <property type="match status" value="1"/>
</dbReference>
<name>A0A0J1CJT1_9BURK</name>
<reference evidence="9 10" key="1">
    <citation type="journal article" date="2015" name="Genome Announc.">
        <title>Draft Genome Sequence of Burkholderia sp. Strain PML1(12), an Ectomycorrhizosphere-Inhabiting Bacterium with Effective Mineral-Weathering Ability.</title>
        <authorList>
            <person name="Uroz S."/>
            <person name="Oger P."/>
        </authorList>
    </citation>
    <scope>NUCLEOTIDE SEQUENCE [LARGE SCALE GENOMIC DNA]</scope>
    <source>
        <strain evidence="10">PML1(12)</strain>
    </source>
</reference>
<feature type="domain" description="FAD-binding FR-type" evidence="8">
    <location>
        <begin position="4"/>
        <end position="105"/>
    </location>
</feature>
<dbReference type="SUPFAM" id="SSF54292">
    <property type="entry name" value="2Fe-2S ferredoxin-like"/>
    <property type="match status" value="1"/>
</dbReference>
<dbReference type="InterPro" id="IPR001041">
    <property type="entry name" value="2Fe-2S_ferredoxin-type"/>
</dbReference>
<dbReference type="InterPro" id="IPR017938">
    <property type="entry name" value="Riboflavin_synthase-like_b-brl"/>
</dbReference>
<dbReference type="PANTHER" id="PTHR47354">
    <property type="entry name" value="NADH OXIDOREDUCTASE HCR"/>
    <property type="match status" value="1"/>
</dbReference>
<dbReference type="Gene3D" id="2.40.30.10">
    <property type="entry name" value="Translation factors"/>
    <property type="match status" value="1"/>
</dbReference>
<evidence type="ECO:0000313" key="10">
    <source>
        <dbReference type="Proteomes" id="UP000035963"/>
    </source>
</evidence>
<protein>
    <recommendedName>
        <fullName evidence="11">Vanillate O-demethylase oxidoreductase</fullName>
    </recommendedName>
</protein>
<dbReference type="RefSeq" id="WP_047897789.1">
    <property type="nucleotide sequence ID" value="NZ_AEJF01000245.1"/>
</dbReference>
<evidence type="ECO:0000256" key="3">
    <source>
        <dbReference type="ARBA" id="ARBA00022723"/>
    </source>
</evidence>
<evidence type="ECO:0000256" key="6">
    <source>
        <dbReference type="ARBA" id="ARBA00023014"/>
    </source>
</evidence>
<feature type="domain" description="2Fe-2S ferredoxin-type" evidence="7">
    <location>
        <begin position="238"/>
        <end position="323"/>
    </location>
</feature>
<dbReference type="PANTHER" id="PTHR47354:SF1">
    <property type="entry name" value="CARNITINE MONOOXYGENASE REDUCTASE SUBUNIT"/>
    <property type="match status" value="1"/>
</dbReference>
<dbReference type="Proteomes" id="UP000035963">
    <property type="component" value="Unassembled WGS sequence"/>
</dbReference>
<evidence type="ECO:0008006" key="11">
    <source>
        <dbReference type="Google" id="ProtNLM"/>
    </source>
</evidence>
<evidence type="ECO:0000259" key="7">
    <source>
        <dbReference type="PROSITE" id="PS51085"/>
    </source>
</evidence>
<dbReference type="AlphaFoldDB" id="A0A0J1CJT1"/>
<evidence type="ECO:0000256" key="2">
    <source>
        <dbReference type="ARBA" id="ARBA00022714"/>
    </source>
</evidence>
<dbReference type="SUPFAM" id="SSF52343">
    <property type="entry name" value="Ferredoxin reductase-like, C-terminal NADP-linked domain"/>
    <property type="match status" value="1"/>
</dbReference>
<evidence type="ECO:0000256" key="5">
    <source>
        <dbReference type="ARBA" id="ARBA00023004"/>
    </source>
</evidence>
<keyword evidence="5" id="KW-0408">Iron</keyword>
<comment type="caution">
    <text evidence="9">The sequence shown here is derived from an EMBL/GenBank/DDBJ whole genome shotgun (WGS) entry which is preliminary data.</text>
</comment>
<dbReference type="GO" id="GO:0046872">
    <property type="term" value="F:metal ion binding"/>
    <property type="evidence" value="ECO:0007669"/>
    <property type="project" value="UniProtKB-KW"/>
</dbReference>
<dbReference type="InterPro" id="IPR012675">
    <property type="entry name" value="Beta-grasp_dom_sf"/>
</dbReference>
<organism evidence="9 10">
    <name type="scientific">Caballeronia mineralivorans PML1(12)</name>
    <dbReference type="NCBI Taxonomy" id="908627"/>
    <lineage>
        <taxon>Bacteria</taxon>
        <taxon>Pseudomonadati</taxon>
        <taxon>Pseudomonadota</taxon>
        <taxon>Betaproteobacteria</taxon>
        <taxon>Burkholderiales</taxon>
        <taxon>Burkholderiaceae</taxon>
        <taxon>Caballeronia</taxon>
    </lineage>
</organism>
<accession>A0A0J1CJT1</accession>
<dbReference type="InterPro" id="IPR039261">
    <property type="entry name" value="FNR_nucleotide-bd"/>
</dbReference>
<keyword evidence="3" id="KW-0479">Metal-binding</keyword>
<evidence type="ECO:0000259" key="8">
    <source>
        <dbReference type="PROSITE" id="PS51384"/>
    </source>
</evidence>
<dbReference type="InterPro" id="IPR017927">
    <property type="entry name" value="FAD-bd_FR_type"/>
</dbReference>
<dbReference type="PROSITE" id="PS51384">
    <property type="entry name" value="FAD_FR"/>
    <property type="match status" value="1"/>
</dbReference>
<dbReference type="EMBL" id="AEJF01000245">
    <property type="protein sequence ID" value="KLU20716.1"/>
    <property type="molecule type" value="Genomic_DNA"/>
</dbReference>
<dbReference type="GO" id="GO:0016491">
    <property type="term" value="F:oxidoreductase activity"/>
    <property type="evidence" value="ECO:0007669"/>
    <property type="project" value="UniProtKB-KW"/>
</dbReference>
<dbReference type="InterPro" id="IPR006058">
    <property type="entry name" value="2Fe2S_fd_BS"/>
</dbReference>
<gene>
    <name evidence="9" type="ORF">EOS_39930</name>
</gene>
<keyword evidence="4" id="KW-0560">Oxidoreductase</keyword>
<dbReference type="PROSITE" id="PS51085">
    <property type="entry name" value="2FE2S_FER_2"/>
    <property type="match status" value="1"/>
</dbReference>
<keyword evidence="2" id="KW-0001">2Fe-2S</keyword>
<keyword evidence="1" id="KW-0285">Flavoprotein</keyword>
<dbReference type="Gene3D" id="3.10.20.30">
    <property type="match status" value="1"/>
</dbReference>
<dbReference type="PATRIC" id="fig|908627.4.peg.8940"/>
<evidence type="ECO:0000256" key="1">
    <source>
        <dbReference type="ARBA" id="ARBA00022630"/>
    </source>
</evidence>
<dbReference type="GO" id="GO:0051537">
    <property type="term" value="F:2 iron, 2 sulfur cluster binding"/>
    <property type="evidence" value="ECO:0007669"/>
    <property type="project" value="UniProtKB-KW"/>
</dbReference>
<keyword evidence="10" id="KW-1185">Reference proteome</keyword>
<proteinExistence type="predicted"/>
<dbReference type="CDD" id="cd06185">
    <property type="entry name" value="PDR_like"/>
    <property type="match status" value="1"/>
</dbReference>
<dbReference type="Gene3D" id="3.40.50.80">
    <property type="entry name" value="Nucleotide-binding domain of ferredoxin-NADP reductase (FNR) module"/>
    <property type="match status" value="1"/>
</dbReference>
<dbReference type="InterPro" id="IPR036010">
    <property type="entry name" value="2Fe-2S_ferredoxin-like_sf"/>
</dbReference>
<dbReference type="CDD" id="cd00207">
    <property type="entry name" value="fer2"/>
    <property type="match status" value="1"/>
</dbReference>